<proteinExistence type="predicted"/>
<protein>
    <submittedName>
        <fullName evidence="1">Uncharacterized protein</fullName>
    </submittedName>
</protein>
<name>A0AAE9J9B6_CAEBR</name>
<organism evidence="1 2">
    <name type="scientific">Caenorhabditis briggsae</name>
    <dbReference type="NCBI Taxonomy" id="6238"/>
    <lineage>
        <taxon>Eukaryota</taxon>
        <taxon>Metazoa</taxon>
        <taxon>Ecdysozoa</taxon>
        <taxon>Nematoda</taxon>
        <taxon>Chromadorea</taxon>
        <taxon>Rhabditida</taxon>
        <taxon>Rhabditina</taxon>
        <taxon>Rhabditomorpha</taxon>
        <taxon>Rhabditoidea</taxon>
        <taxon>Rhabditidae</taxon>
        <taxon>Peloderinae</taxon>
        <taxon>Caenorhabditis</taxon>
    </lineage>
</organism>
<dbReference type="EMBL" id="CP092622">
    <property type="protein sequence ID" value="UMM21611.1"/>
    <property type="molecule type" value="Genomic_DNA"/>
</dbReference>
<evidence type="ECO:0000313" key="1">
    <source>
        <dbReference type="EMBL" id="UMM21611.1"/>
    </source>
</evidence>
<gene>
    <name evidence="1" type="ORF">L5515_003215</name>
</gene>
<sequence length="106" mass="12842">MYRFANGQNLDTYAQLIYDKYLKKFYFRKKKEFSGTSNDKEFKIPPLILNHLYEISEDLKTISPVFWKGKSIFIERVVYSTGHKECDNLFFEDNFLKTQLFNPNFW</sequence>
<keyword evidence="2" id="KW-1185">Reference proteome</keyword>
<evidence type="ECO:0000313" key="2">
    <source>
        <dbReference type="Proteomes" id="UP000829354"/>
    </source>
</evidence>
<dbReference type="AlphaFoldDB" id="A0AAE9J9B6"/>
<reference evidence="1 2" key="1">
    <citation type="submission" date="2022-04" db="EMBL/GenBank/DDBJ databases">
        <title>Chromosome-level reference genomes for two strains of Caenorhabditis briggsae: an improved platform for comparative genomics.</title>
        <authorList>
            <person name="Stevens L."/>
            <person name="Andersen E."/>
        </authorList>
    </citation>
    <scope>NUCLEOTIDE SEQUENCE [LARGE SCALE GENOMIC DNA]</scope>
    <source>
        <strain evidence="1">VX34</strain>
        <tissue evidence="1">Whole-organism</tissue>
    </source>
</reference>
<accession>A0AAE9J9B6</accession>
<dbReference type="Proteomes" id="UP000829354">
    <property type="component" value="Chromosome III"/>
</dbReference>